<dbReference type="Pfam" id="PF09312">
    <property type="entry name" value="SurA_N"/>
    <property type="match status" value="1"/>
</dbReference>
<protein>
    <submittedName>
        <fullName evidence="8">SurA N-domain family</fullName>
    </submittedName>
</protein>
<evidence type="ECO:0000256" key="2">
    <source>
        <dbReference type="ARBA" id="ARBA00022764"/>
    </source>
</evidence>
<proteinExistence type="predicted"/>
<dbReference type="KEGG" id="pmx:PERMA_1395"/>
<evidence type="ECO:0000256" key="3">
    <source>
        <dbReference type="ARBA" id="ARBA00023110"/>
    </source>
</evidence>
<dbReference type="PROSITE" id="PS50198">
    <property type="entry name" value="PPIC_PPIASE_2"/>
    <property type="match status" value="1"/>
</dbReference>
<keyword evidence="9" id="KW-1185">Reference proteome</keyword>
<sequence>MRVLLSLILLVMMVVSSAISEEKLLDKIVLVVNGKPVLKSEIELAKEWYGVKSDKEAAKKLIDQIILAQAAEKVGIHATPTEVDNAILRLARMNRLGSVNEFKKRLEERGLVFSLFKDLIKREIVISKFVHIYLKRNLFEGIEEGKAVDLRKIRLIYLDKSKPGFNEKYEILKKLVNKEPFDKLAKEYSDDPVTAEKGGLLGEVKKGDLVKTLDKPIWEHKVGDIFEIDTDKGVYFIKIESEEKKIVHQEPTGEEVNKKLQKEVELYLKKLKENAVVEYIDKSLEG</sequence>
<dbReference type="SUPFAM" id="SSF54534">
    <property type="entry name" value="FKBP-like"/>
    <property type="match status" value="1"/>
</dbReference>
<keyword evidence="3 6" id="KW-0697">Rotamase</keyword>
<evidence type="ECO:0000313" key="8">
    <source>
        <dbReference type="EMBL" id="ACO03575.1"/>
    </source>
</evidence>
<dbReference type="STRING" id="123214.PERMA_1395"/>
<dbReference type="eggNOG" id="COG0760">
    <property type="taxonomic scope" value="Bacteria"/>
</dbReference>
<dbReference type="Pfam" id="PF13616">
    <property type="entry name" value="Rotamase_3"/>
    <property type="match status" value="1"/>
</dbReference>
<dbReference type="RefSeq" id="WP_012675814.1">
    <property type="nucleotide sequence ID" value="NC_012440.1"/>
</dbReference>
<dbReference type="InterPro" id="IPR015391">
    <property type="entry name" value="SurA_N"/>
</dbReference>
<gene>
    <name evidence="8" type="ordered locus">PERMA_1395</name>
</gene>
<evidence type="ECO:0000313" key="9">
    <source>
        <dbReference type="Proteomes" id="UP000001366"/>
    </source>
</evidence>
<name>C0QR67_PERMH</name>
<reference evidence="8 9" key="1">
    <citation type="journal article" date="2009" name="J. Bacteriol.">
        <title>Complete and draft genome sequences of six members of the Aquificales.</title>
        <authorList>
            <person name="Reysenbach A.L."/>
            <person name="Hamamura N."/>
            <person name="Podar M."/>
            <person name="Griffiths E."/>
            <person name="Ferreira S."/>
            <person name="Hochstein R."/>
            <person name="Heidelberg J."/>
            <person name="Johnson J."/>
            <person name="Mead D."/>
            <person name="Pohorille A."/>
            <person name="Sarmiento M."/>
            <person name="Schweighofer K."/>
            <person name="Seshadri R."/>
            <person name="Voytek M.A."/>
        </authorList>
    </citation>
    <scope>NUCLEOTIDE SEQUENCE [LARGE SCALE GENOMIC DNA]</scope>
    <source>
        <strain evidence="9">DSM 14350 / EX-H1</strain>
    </source>
</reference>
<dbReference type="PaxDb" id="123214-PERMA_1395"/>
<dbReference type="InterPro" id="IPR023058">
    <property type="entry name" value="PPIase_PpiC_CS"/>
</dbReference>
<dbReference type="OrthoDB" id="11608at2"/>
<organism evidence="8 9">
    <name type="scientific">Persephonella marina (strain DSM 14350 / EX-H1)</name>
    <dbReference type="NCBI Taxonomy" id="123214"/>
    <lineage>
        <taxon>Bacteria</taxon>
        <taxon>Pseudomonadati</taxon>
        <taxon>Aquificota</taxon>
        <taxon>Aquificia</taxon>
        <taxon>Aquificales</taxon>
        <taxon>Hydrogenothermaceae</taxon>
        <taxon>Persephonella</taxon>
    </lineage>
</organism>
<evidence type="ECO:0000256" key="4">
    <source>
        <dbReference type="ARBA" id="ARBA00023186"/>
    </source>
</evidence>
<dbReference type="Proteomes" id="UP000001366">
    <property type="component" value="Chromosome"/>
</dbReference>
<dbReference type="EMBL" id="CP001230">
    <property type="protein sequence ID" value="ACO03575.1"/>
    <property type="molecule type" value="Genomic_DNA"/>
</dbReference>
<evidence type="ECO:0000259" key="7">
    <source>
        <dbReference type="PROSITE" id="PS50198"/>
    </source>
</evidence>
<evidence type="ECO:0000256" key="1">
    <source>
        <dbReference type="ARBA" id="ARBA00022729"/>
    </source>
</evidence>
<dbReference type="Gene3D" id="1.10.4030.10">
    <property type="entry name" value="Porin chaperone SurA, peptide-binding domain"/>
    <property type="match status" value="1"/>
</dbReference>
<dbReference type="PANTHER" id="PTHR47637">
    <property type="entry name" value="CHAPERONE SURA"/>
    <property type="match status" value="1"/>
</dbReference>
<accession>C0QR67</accession>
<feature type="domain" description="PpiC" evidence="7">
    <location>
        <begin position="131"/>
        <end position="241"/>
    </location>
</feature>
<dbReference type="GO" id="GO:0003755">
    <property type="term" value="F:peptidyl-prolyl cis-trans isomerase activity"/>
    <property type="evidence" value="ECO:0007669"/>
    <property type="project" value="UniProtKB-KW"/>
</dbReference>
<dbReference type="HOGENOM" id="CLU_959516_0_0_0"/>
<dbReference type="InterPro" id="IPR000297">
    <property type="entry name" value="PPIase_PpiC"/>
</dbReference>
<keyword evidence="4" id="KW-0143">Chaperone</keyword>
<dbReference type="InterPro" id="IPR050280">
    <property type="entry name" value="OMP_Chaperone_SurA"/>
</dbReference>
<dbReference type="InterPro" id="IPR046357">
    <property type="entry name" value="PPIase_dom_sf"/>
</dbReference>
<dbReference type="InterPro" id="IPR027304">
    <property type="entry name" value="Trigger_fact/SurA_dom_sf"/>
</dbReference>
<keyword evidence="5 6" id="KW-0413">Isomerase</keyword>
<dbReference type="PANTHER" id="PTHR47637:SF1">
    <property type="entry name" value="CHAPERONE SURA"/>
    <property type="match status" value="1"/>
</dbReference>
<dbReference type="SUPFAM" id="SSF109998">
    <property type="entry name" value="Triger factor/SurA peptide-binding domain-like"/>
    <property type="match status" value="1"/>
</dbReference>
<keyword evidence="2" id="KW-0574">Periplasm</keyword>
<dbReference type="Gene3D" id="3.10.50.40">
    <property type="match status" value="1"/>
</dbReference>
<evidence type="ECO:0000256" key="5">
    <source>
        <dbReference type="ARBA" id="ARBA00023235"/>
    </source>
</evidence>
<keyword evidence="1" id="KW-0732">Signal</keyword>
<dbReference type="PROSITE" id="PS01096">
    <property type="entry name" value="PPIC_PPIASE_1"/>
    <property type="match status" value="1"/>
</dbReference>
<dbReference type="AlphaFoldDB" id="C0QR67"/>
<evidence type="ECO:0000256" key="6">
    <source>
        <dbReference type="PROSITE-ProRule" id="PRU00278"/>
    </source>
</evidence>